<dbReference type="FunFam" id="3.30.1330.30:FF:000032">
    <property type="entry name" value="Eukaryotic peptide chain release factor subunit 1"/>
    <property type="match status" value="1"/>
</dbReference>
<organism evidence="10">
    <name type="scientific">candidate division WOR-3 bacterium</name>
    <dbReference type="NCBI Taxonomy" id="2052148"/>
    <lineage>
        <taxon>Bacteria</taxon>
        <taxon>Bacteria division WOR-3</taxon>
    </lineage>
</organism>
<dbReference type="GO" id="GO:0003747">
    <property type="term" value="F:translation release factor activity"/>
    <property type="evidence" value="ECO:0007669"/>
    <property type="project" value="InterPro"/>
</dbReference>
<dbReference type="InterPro" id="IPR005142">
    <property type="entry name" value="eRF1_3"/>
</dbReference>
<dbReference type="InterPro" id="IPR024049">
    <property type="entry name" value="eRF1_1_sf"/>
</dbReference>
<dbReference type="Gene3D" id="3.30.420.60">
    <property type="entry name" value="eRF1 domain 2"/>
    <property type="match status" value="1"/>
</dbReference>
<evidence type="ECO:0000256" key="1">
    <source>
        <dbReference type="ARBA" id="ARBA00002832"/>
    </source>
</evidence>
<evidence type="ECO:0000256" key="6">
    <source>
        <dbReference type="ARBA" id="ARBA00022490"/>
    </source>
</evidence>
<keyword evidence="6" id="KW-0963">Cytoplasm</keyword>
<proteinExistence type="inferred from homology"/>
<evidence type="ECO:0000256" key="3">
    <source>
        <dbReference type="ARBA" id="ARBA00005326"/>
    </source>
</evidence>
<dbReference type="InterPro" id="IPR005140">
    <property type="entry name" value="eRF1_Pelota-like_N"/>
</dbReference>
<evidence type="ECO:0000256" key="4">
    <source>
        <dbReference type="ARBA" id="ARBA00011520"/>
    </source>
</evidence>
<dbReference type="GO" id="GO:0005737">
    <property type="term" value="C:cytoplasm"/>
    <property type="evidence" value="ECO:0007669"/>
    <property type="project" value="UniProtKB-SubCell"/>
</dbReference>
<protein>
    <recommendedName>
        <fullName evidence="5">Peptide chain release factor subunit 1</fullName>
    </recommendedName>
    <alternativeName>
        <fullName evidence="8">Translation termination factor aRF1</fullName>
    </alternativeName>
</protein>
<dbReference type="Proteomes" id="UP000886110">
    <property type="component" value="Unassembled WGS sequence"/>
</dbReference>
<dbReference type="NCBIfam" id="TIGR03676">
    <property type="entry name" value="aRF1_eRF1"/>
    <property type="match status" value="1"/>
</dbReference>
<dbReference type="SUPFAM" id="SSF55481">
    <property type="entry name" value="N-terminal domain of eukaryotic peptide chain release factor subunit 1, ERF1"/>
    <property type="match status" value="1"/>
</dbReference>
<evidence type="ECO:0000313" key="10">
    <source>
        <dbReference type="EMBL" id="HHE04858.1"/>
    </source>
</evidence>
<dbReference type="InterPro" id="IPR020918">
    <property type="entry name" value="Peptide_chain-rel_aRF1"/>
</dbReference>
<dbReference type="Pfam" id="PF03463">
    <property type="entry name" value="eRF1_1"/>
    <property type="match status" value="1"/>
</dbReference>
<evidence type="ECO:0000256" key="5">
    <source>
        <dbReference type="ARBA" id="ARBA00019723"/>
    </source>
</evidence>
<dbReference type="SUPFAM" id="SSF55315">
    <property type="entry name" value="L30e-like"/>
    <property type="match status" value="1"/>
</dbReference>
<comment type="similarity">
    <text evidence="3">Belongs to the eukaryotic release factor 1 family.</text>
</comment>
<accession>A0A7C5DAZ1</accession>
<dbReference type="SUPFAM" id="SSF53137">
    <property type="entry name" value="Translational machinery components"/>
    <property type="match status" value="1"/>
</dbReference>
<evidence type="ECO:0000256" key="7">
    <source>
        <dbReference type="ARBA" id="ARBA00022917"/>
    </source>
</evidence>
<evidence type="ECO:0000256" key="2">
    <source>
        <dbReference type="ARBA" id="ARBA00004496"/>
    </source>
</evidence>
<gene>
    <name evidence="10" type="primary">prf1</name>
    <name evidence="10" type="ORF">ENL19_02210</name>
</gene>
<dbReference type="AlphaFoldDB" id="A0A7C5DAZ1"/>
<feature type="domain" description="eRF1/Pelota-like N-terminal" evidence="9">
    <location>
        <begin position="5"/>
        <end position="142"/>
    </location>
</feature>
<dbReference type="InterPro" id="IPR005141">
    <property type="entry name" value="eRF1_2"/>
</dbReference>
<reference evidence="10" key="1">
    <citation type="journal article" date="2020" name="mSystems">
        <title>Genome- and Community-Level Interaction Insights into Carbon Utilization and Element Cycling Functions of Hydrothermarchaeota in Hydrothermal Sediment.</title>
        <authorList>
            <person name="Zhou Z."/>
            <person name="Liu Y."/>
            <person name="Xu W."/>
            <person name="Pan J."/>
            <person name="Luo Z.H."/>
            <person name="Li M."/>
        </authorList>
    </citation>
    <scope>NUCLEOTIDE SEQUENCE [LARGE SCALE GENOMIC DNA]</scope>
    <source>
        <strain evidence="10">HyVt-74</strain>
    </source>
</reference>
<comment type="function">
    <text evidence="1">Directs the termination of nascent peptide synthesis (translation) in response to the termination codons UAA, UAG and UGA.</text>
</comment>
<name>A0A7C5DAZ1_UNCW3</name>
<dbReference type="InterPro" id="IPR042226">
    <property type="entry name" value="eFR1_2_sf"/>
</dbReference>
<dbReference type="Gene3D" id="3.30.1330.30">
    <property type="match status" value="1"/>
</dbReference>
<dbReference type="Pfam" id="PF03464">
    <property type="entry name" value="eRF1_2"/>
    <property type="match status" value="1"/>
</dbReference>
<comment type="caution">
    <text evidence="10">The sequence shown here is derived from an EMBL/GenBank/DDBJ whole genome shotgun (WGS) entry which is preliminary data.</text>
</comment>
<dbReference type="InterPro" id="IPR029064">
    <property type="entry name" value="Ribosomal_eL30-like_sf"/>
</dbReference>
<keyword evidence="7" id="KW-0648">Protein biosynthesis</keyword>
<dbReference type="SMART" id="SM01194">
    <property type="entry name" value="eRF1_1"/>
    <property type="match status" value="1"/>
</dbReference>
<sequence>MSDITADDSQYKRYLLKKNLEVLKNKSGFHTALISLMIPPTRKVFDVISYLKKEIGESSNIKSKGNRKNVIDSITALIGQLRNIKEIPPNGLIMYSGQIPEDNKPGTERSELYIIEPPEPITNFKYYCASEFLLDPLYNMVEEKGTYGIINIENKEAAIGWVKGSHLEIAKTLTSGVHSKHNAGGQSQRRLERLIEEGAQAFYKRVGEISNQIFLEIDDLEGIFISGAGMAKEKFVKKGVLDYRLQDKILDFVDVSYSGEAGIRETVIKIQDKLQNLRYVQEKKIFNRFMEEISKDSDMAIYGEKEVRKALETGAVDILILSEGLNKSRVTITCEQCGYEEVYTIDPQDILNFTEKYRITHCPKCNSTSFQVSKEIDIIEDLGKIAEIQGTHVKIFSTETEEGTMLISTFGGIAALLRYKLSF</sequence>
<dbReference type="HAMAP" id="MF_00424">
    <property type="entry name" value="Rel_fact_arch_1"/>
    <property type="match status" value="1"/>
</dbReference>
<dbReference type="PANTHER" id="PTHR10113">
    <property type="entry name" value="PEPTIDE CHAIN RELEASE FACTOR SUBUNIT 1"/>
    <property type="match status" value="1"/>
</dbReference>
<dbReference type="EMBL" id="DRTB01000165">
    <property type="protein sequence ID" value="HHE04858.1"/>
    <property type="molecule type" value="Genomic_DNA"/>
</dbReference>
<comment type="subcellular location">
    <subcellularLocation>
        <location evidence="2">Cytoplasm</location>
    </subcellularLocation>
</comment>
<evidence type="ECO:0000256" key="8">
    <source>
        <dbReference type="ARBA" id="ARBA00031168"/>
    </source>
</evidence>
<dbReference type="InterPro" id="IPR004403">
    <property type="entry name" value="Peptide_chain-rel_eRF1/aRF1"/>
</dbReference>
<evidence type="ECO:0000259" key="9">
    <source>
        <dbReference type="SMART" id="SM01194"/>
    </source>
</evidence>
<dbReference type="Gene3D" id="3.30.960.10">
    <property type="entry name" value="eRF1 domain 1"/>
    <property type="match status" value="1"/>
</dbReference>
<dbReference type="Pfam" id="PF03465">
    <property type="entry name" value="eRF1_3"/>
    <property type="match status" value="1"/>
</dbReference>
<comment type="subunit">
    <text evidence="4">Heterodimer of two subunits, one of which binds GTP.</text>
</comment>